<evidence type="ECO:0000313" key="2">
    <source>
        <dbReference type="EMBL" id="MDT0645006.1"/>
    </source>
</evidence>
<dbReference type="EMBL" id="JAVRHQ010000072">
    <property type="protein sequence ID" value="MDT0645006.1"/>
    <property type="molecule type" value="Genomic_DNA"/>
</dbReference>
<sequence length="392" mass="45995">RWQQAKKTVQTMNDHKGIENILNIVKSRIDAHLKFKREYDKQLAFDFSLFQFFSMGENKISQVLAYFLDEKQNHGQGNIFLKEFVKTFCDKEIDAQSSVNICEKIISENRRIDIYIELKEITIAIENKIWADDQTNQLRDYSKYLEQKSKGNYLLLYLNPYGLEPTQKSIKKKLKESLIEQKKFNIISYKHDIINLINNWLVICEAENVSHFLKEFKKYLEIKFLGKNTLNMSKELRAIILNNEREVQELVNEYKSLENEILGKLNTVGKELDKIDIDLNSGMELSKSGLFNWEGARVYKYSISKNGNKIWVQFVKDEIHLYSNYYLQGGTDVILNEILTELNINKSTKINHNQSKSALVNIFLSQVNIAKESLRRYDELMKTEEKPVANNV</sequence>
<name>A0ABU3CF74_9FLAO</name>
<keyword evidence="1" id="KW-0175">Coiled coil</keyword>
<dbReference type="InterPro" id="IPR029470">
    <property type="entry name" value="PDDEXK_4"/>
</dbReference>
<dbReference type="Proteomes" id="UP001262889">
    <property type="component" value="Unassembled WGS sequence"/>
</dbReference>
<evidence type="ECO:0000256" key="1">
    <source>
        <dbReference type="SAM" id="Coils"/>
    </source>
</evidence>
<keyword evidence="3" id="KW-1185">Reference proteome</keyword>
<comment type="caution">
    <text evidence="2">The sequence shown here is derived from an EMBL/GenBank/DDBJ whole genome shotgun (WGS) entry which is preliminary data.</text>
</comment>
<gene>
    <name evidence="2" type="ORF">RM553_19390</name>
</gene>
<dbReference type="Pfam" id="PF14281">
    <property type="entry name" value="PDDEXK_4"/>
    <property type="match status" value="1"/>
</dbReference>
<accession>A0ABU3CF74</accession>
<feature type="coiled-coil region" evidence="1">
    <location>
        <begin position="233"/>
        <end position="267"/>
    </location>
</feature>
<organism evidence="2 3">
    <name type="scientific">Autumnicola tepida</name>
    <dbReference type="NCBI Taxonomy" id="3075595"/>
    <lineage>
        <taxon>Bacteria</taxon>
        <taxon>Pseudomonadati</taxon>
        <taxon>Bacteroidota</taxon>
        <taxon>Flavobacteriia</taxon>
        <taxon>Flavobacteriales</taxon>
        <taxon>Flavobacteriaceae</taxon>
        <taxon>Autumnicola</taxon>
    </lineage>
</organism>
<proteinExistence type="predicted"/>
<reference evidence="2 3" key="1">
    <citation type="submission" date="2023-09" db="EMBL/GenBank/DDBJ databases">
        <authorList>
            <person name="Rey-Velasco X."/>
        </authorList>
    </citation>
    <scope>NUCLEOTIDE SEQUENCE [LARGE SCALE GENOMIC DNA]</scope>
    <source>
        <strain evidence="2 3">F363</strain>
    </source>
</reference>
<dbReference type="RefSeq" id="WP_311536619.1">
    <property type="nucleotide sequence ID" value="NZ_JAVRHQ010000072.1"/>
</dbReference>
<evidence type="ECO:0000313" key="3">
    <source>
        <dbReference type="Proteomes" id="UP001262889"/>
    </source>
</evidence>
<feature type="non-terminal residue" evidence="2">
    <location>
        <position position="1"/>
    </location>
</feature>
<protein>
    <submittedName>
        <fullName evidence="2">PD-(D/E)XK nuclease family protein</fullName>
    </submittedName>
</protein>